<dbReference type="EnsemblMetazoa" id="XM_038208803.1">
    <property type="protein sequence ID" value="XP_038064731.1"/>
    <property type="gene ID" value="LOC119735102"/>
</dbReference>
<dbReference type="Proteomes" id="UP000887568">
    <property type="component" value="Unplaced"/>
</dbReference>
<protein>
    <recommendedName>
        <fullName evidence="1">Farnesoic acid O-methyl transferase domain-containing protein</fullName>
    </recommendedName>
</protein>
<keyword evidence="3" id="KW-1185">Reference proteome</keyword>
<evidence type="ECO:0000313" key="2">
    <source>
        <dbReference type="EnsemblMetazoa" id="XP_038064731.1"/>
    </source>
</evidence>
<dbReference type="GeneID" id="119735102"/>
<evidence type="ECO:0000259" key="1">
    <source>
        <dbReference type="Pfam" id="PF12248"/>
    </source>
</evidence>
<dbReference type="OrthoDB" id="10417290at2759"/>
<organism evidence="2 3">
    <name type="scientific">Patiria miniata</name>
    <name type="common">Bat star</name>
    <name type="synonym">Asterina miniata</name>
    <dbReference type="NCBI Taxonomy" id="46514"/>
    <lineage>
        <taxon>Eukaryota</taxon>
        <taxon>Metazoa</taxon>
        <taxon>Echinodermata</taxon>
        <taxon>Eleutherozoa</taxon>
        <taxon>Asterozoa</taxon>
        <taxon>Asteroidea</taxon>
        <taxon>Valvatacea</taxon>
        <taxon>Valvatida</taxon>
        <taxon>Asterinidae</taxon>
        <taxon>Patiria</taxon>
    </lineage>
</organism>
<sequence>MCSAMIKAAPGDDLTALRDKAFAAFRTECRGKQGNLDDTKSCSFFLESSNPAAATFILQPLRAPFRLDFEVKTLRSANIVLAEDETEVSVFAWITIGGWSAQMSVIRACFVHDSPECQQLLGGRSQHIEGDIVNGTESRPFWIEFKHGVVTVGKGGQEEAFLEWDAAAYHRRNISTPVYLGISAWSYVGLSADWVFYQFCA</sequence>
<dbReference type="AlphaFoldDB" id="A0A914AMI7"/>
<reference evidence="2" key="1">
    <citation type="submission" date="2022-11" db="UniProtKB">
        <authorList>
            <consortium name="EnsemblMetazoa"/>
        </authorList>
    </citation>
    <scope>IDENTIFICATION</scope>
</reference>
<feature type="domain" description="Farnesoic acid O-methyl transferase" evidence="1">
    <location>
        <begin position="64"/>
        <end position="186"/>
    </location>
</feature>
<dbReference type="InterPro" id="IPR022041">
    <property type="entry name" value="Methyltransf_FA"/>
</dbReference>
<proteinExistence type="predicted"/>
<evidence type="ECO:0000313" key="3">
    <source>
        <dbReference type="Proteomes" id="UP000887568"/>
    </source>
</evidence>
<name>A0A914AMI7_PATMI</name>
<accession>A0A914AMI7</accession>
<dbReference type="RefSeq" id="XP_038064731.1">
    <property type="nucleotide sequence ID" value="XM_038208803.1"/>
</dbReference>
<dbReference type="Pfam" id="PF12248">
    <property type="entry name" value="Methyltransf_FA"/>
    <property type="match status" value="1"/>
</dbReference>